<reference evidence="6" key="1">
    <citation type="submission" date="2016-04" db="EMBL/GenBank/DDBJ databases">
        <title>Cephalotus genome sequencing.</title>
        <authorList>
            <person name="Fukushima K."/>
            <person name="Hasebe M."/>
            <person name="Fang X."/>
        </authorList>
    </citation>
    <scope>NUCLEOTIDE SEQUENCE [LARGE SCALE GENOMIC DNA]</scope>
    <source>
        <strain evidence="6">cv. St1</strain>
    </source>
</reference>
<accession>A0A1Q3CAM3</accession>
<evidence type="ECO:0000259" key="4">
    <source>
        <dbReference type="PROSITE" id="PS51698"/>
    </source>
</evidence>
<dbReference type="GO" id="GO:0004842">
    <property type="term" value="F:ubiquitin-protein transferase activity"/>
    <property type="evidence" value="ECO:0007669"/>
    <property type="project" value="InterPro"/>
</dbReference>
<gene>
    <name evidence="5" type="ORF">CFOL_v3_20644</name>
</gene>
<keyword evidence="6" id="KW-1185">Reference proteome</keyword>
<sequence>MAVSPKVFPARKRRPSAGSFVSPKLTDQKLLQSLVVLSHEVSSLKPLQFLLKQNSSSIIRKTELLSILFEELLRNSISVFSSSTLLCIQEMYIVLHRIKTLIEDCSNGSKMWLLMQNESMANNFHQLTVDLSTLLDIFPCNEVDLSQDVEELVVLIRKQCAAGTKSFVEIRDSNLKDEVLSMIDRIKREIVPDPSKLKVIFHDLGLIDSAHCWHEIESLEDEIQNQIDDKSKSELVALIGLVRYSKCVLFGAAPNPKSHLRRLKSVSDINIPADFRCPISLELMRDPVVVATGQTYDRESISLWIESGHSTCPKTGQILAHTNLVSNFALKNLIALWCREQRIPFQTAGSNDKVNRIKPNKAALEATKMTASFLVNKLSSSQSIGDLNGVV</sequence>
<evidence type="ECO:0000256" key="1">
    <source>
        <dbReference type="ARBA" id="ARBA00004906"/>
    </source>
</evidence>
<dbReference type="PANTHER" id="PTHR23315:SF63">
    <property type="entry name" value="U-BOX DOMAIN-CONTAINING PROTEIN 16"/>
    <property type="match status" value="1"/>
</dbReference>
<evidence type="ECO:0000256" key="3">
    <source>
        <dbReference type="ARBA" id="ARBA00022737"/>
    </source>
</evidence>
<protein>
    <submittedName>
        <fullName evidence="5">U-box domain-containing protein</fullName>
    </submittedName>
</protein>
<dbReference type="InterPro" id="IPR045210">
    <property type="entry name" value="RING-Ubox_PUB"/>
</dbReference>
<dbReference type="Gene3D" id="3.30.40.10">
    <property type="entry name" value="Zinc/RING finger domain, C3HC4 (zinc finger)"/>
    <property type="match status" value="1"/>
</dbReference>
<dbReference type="FunCoup" id="A0A1Q3CAM3">
    <property type="interactions" value="82"/>
</dbReference>
<dbReference type="CDD" id="cd21037">
    <property type="entry name" value="MLKL_NTD"/>
    <property type="match status" value="1"/>
</dbReference>
<keyword evidence="2" id="KW-0808">Transferase</keyword>
<dbReference type="Proteomes" id="UP000187406">
    <property type="component" value="Unassembled WGS sequence"/>
</dbReference>
<dbReference type="AlphaFoldDB" id="A0A1Q3CAM3"/>
<dbReference type="FunFam" id="3.30.40.10:FF:000562">
    <property type="entry name" value="RING-type E3 ubiquitin transferase"/>
    <property type="match status" value="1"/>
</dbReference>
<dbReference type="InterPro" id="IPR059179">
    <property type="entry name" value="MLKL-like_MCAfunc"/>
</dbReference>
<dbReference type="EMBL" id="BDDD01001585">
    <property type="protein sequence ID" value="GAV77172.1"/>
    <property type="molecule type" value="Genomic_DNA"/>
</dbReference>
<organism evidence="5 6">
    <name type="scientific">Cephalotus follicularis</name>
    <name type="common">Albany pitcher plant</name>
    <dbReference type="NCBI Taxonomy" id="3775"/>
    <lineage>
        <taxon>Eukaryota</taxon>
        <taxon>Viridiplantae</taxon>
        <taxon>Streptophyta</taxon>
        <taxon>Embryophyta</taxon>
        <taxon>Tracheophyta</taxon>
        <taxon>Spermatophyta</taxon>
        <taxon>Magnoliopsida</taxon>
        <taxon>eudicotyledons</taxon>
        <taxon>Gunneridae</taxon>
        <taxon>Pentapetalae</taxon>
        <taxon>rosids</taxon>
        <taxon>fabids</taxon>
        <taxon>Oxalidales</taxon>
        <taxon>Cephalotaceae</taxon>
        <taxon>Cephalotus</taxon>
    </lineage>
</organism>
<dbReference type="OrthoDB" id="629492at2759"/>
<dbReference type="InterPro" id="IPR003613">
    <property type="entry name" value="Ubox_domain"/>
</dbReference>
<dbReference type="InterPro" id="IPR013083">
    <property type="entry name" value="Znf_RING/FYVE/PHD"/>
</dbReference>
<dbReference type="PANTHER" id="PTHR23315">
    <property type="entry name" value="U BOX DOMAIN-CONTAINING"/>
    <property type="match status" value="1"/>
</dbReference>
<dbReference type="Pfam" id="PF04564">
    <property type="entry name" value="U-box"/>
    <property type="match status" value="1"/>
</dbReference>
<dbReference type="CDD" id="cd16664">
    <property type="entry name" value="RING-Ubox_PUB"/>
    <property type="match status" value="1"/>
</dbReference>
<dbReference type="SUPFAM" id="SSF57850">
    <property type="entry name" value="RING/U-box"/>
    <property type="match status" value="1"/>
</dbReference>
<dbReference type="GO" id="GO:0016567">
    <property type="term" value="P:protein ubiquitination"/>
    <property type="evidence" value="ECO:0007669"/>
    <property type="project" value="UniProtKB-UniPathway"/>
</dbReference>
<evidence type="ECO:0000313" key="5">
    <source>
        <dbReference type="EMBL" id="GAV77172.1"/>
    </source>
</evidence>
<evidence type="ECO:0000256" key="2">
    <source>
        <dbReference type="ARBA" id="ARBA00022679"/>
    </source>
</evidence>
<name>A0A1Q3CAM3_CEPFO</name>
<evidence type="ECO:0000313" key="6">
    <source>
        <dbReference type="Proteomes" id="UP000187406"/>
    </source>
</evidence>
<proteinExistence type="predicted"/>
<dbReference type="InterPro" id="IPR036537">
    <property type="entry name" value="Adaptor_Cbl_N_dom_sf"/>
</dbReference>
<dbReference type="Gene3D" id="1.20.930.20">
    <property type="entry name" value="Adaptor protein Cbl, N-terminal domain"/>
    <property type="match status" value="1"/>
</dbReference>
<dbReference type="Pfam" id="PF25368">
    <property type="entry name" value="PUB10_N"/>
    <property type="match status" value="1"/>
</dbReference>
<dbReference type="PROSITE" id="PS51698">
    <property type="entry name" value="U_BOX"/>
    <property type="match status" value="1"/>
</dbReference>
<keyword evidence="3" id="KW-0677">Repeat</keyword>
<dbReference type="GO" id="GO:0007166">
    <property type="term" value="P:cell surface receptor signaling pathway"/>
    <property type="evidence" value="ECO:0007669"/>
    <property type="project" value="InterPro"/>
</dbReference>
<dbReference type="InParanoid" id="A0A1Q3CAM3"/>
<comment type="caution">
    <text evidence="5">The sequence shown here is derived from an EMBL/GenBank/DDBJ whole genome shotgun (WGS) entry which is preliminary data.</text>
</comment>
<dbReference type="UniPathway" id="UPA00143"/>
<dbReference type="InterPro" id="IPR057623">
    <property type="entry name" value="PUB12-19-like_N"/>
</dbReference>
<dbReference type="SMART" id="SM00504">
    <property type="entry name" value="Ubox"/>
    <property type="match status" value="1"/>
</dbReference>
<feature type="domain" description="U-box" evidence="4">
    <location>
        <begin position="270"/>
        <end position="344"/>
    </location>
</feature>
<comment type="pathway">
    <text evidence="1">Protein modification; protein ubiquitination.</text>
</comment>